<dbReference type="Gene3D" id="3.30.1360.70">
    <property type="entry name" value="Arginyl tRNA synthetase N-terminal domain"/>
    <property type="match status" value="1"/>
</dbReference>
<dbReference type="SUPFAM" id="SSF55190">
    <property type="entry name" value="Arginyl-tRNA synthetase (ArgRS), N-terminal 'additional' domain"/>
    <property type="match status" value="1"/>
</dbReference>
<dbReference type="EMBL" id="AP014836">
    <property type="protein sequence ID" value="BAW79382.1"/>
    <property type="molecule type" value="Genomic_DNA"/>
</dbReference>
<dbReference type="AlphaFoldDB" id="A0A1Q2SJT5"/>
<proteinExistence type="inferred from homology"/>
<evidence type="ECO:0000256" key="7">
    <source>
        <dbReference type="ARBA" id="ARBA00022917"/>
    </source>
</evidence>
<dbReference type="InterPro" id="IPR001278">
    <property type="entry name" value="Arg-tRNA-ligase"/>
</dbReference>
<evidence type="ECO:0000256" key="9">
    <source>
        <dbReference type="ARBA" id="ARBA00049339"/>
    </source>
</evidence>
<comment type="catalytic activity">
    <reaction evidence="9 10">
        <text>tRNA(Arg) + L-arginine + ATP = L-arginyl-tRNA(Arg) + AMP + diphosphate</text>
        <dbReference type="Rhea" id="RHEA:20301"/>
        <dbReference type="Rhea" id="RHEA-COMP:9658"/>
        <dbReference type="Rhea" id="RHEA-COMP:9673"/>
        <dbReference type="ChEBI" id="CHEBI:30616"/>
        <dbReference type="ChEBI" id="CHEBI:32682"/>
        <dbReference type="ChEBI" id="CHEBI:33019"/>
        <dbReference type="ChEBI" id="CHEBI:78442"/>
        <dbReference type="ChEBI" id="CHEBI:78513"/>
        <dbReference type="ChEBI" id="CHEBI:456215"/>
        <dbReference type="EC" id="6.1.1.19"/>
    </reaction>
</comment>
<name>A0A1Q2SJT5_9GAMM</name>
<dbReference type="Pfam" id="PF00750">
    <property type="entry name" value="tRNA-synt_1d"/>
    <property type="match status" value="1"/>
</dbReference>
<evidence type="ECO:0000259" key="13">
    <source>
        <dbReference type="SMART" id="SM01016"/>
    </source>
</evidence>
<comment type="similarity">
    <text evidence="2 10 11">Belongs to the class-I aminoacyl-tRNA synthetase family.</text>
</comment>
<evidence type="ECO:0000256" key="3">
    <source>
        <dbReference type="ARBA" id="ARBA00022490"/>
    </source>
</evidence>
<dbReference type="EC" id="6.1.1.19" evidence="10"/>
<keyword evidence="4 10" id="KW-0436">Ligase</keyword>
<dbReference type="Proteomes" id="UP000243679">
    <property type="component" value="Chromosome"/>
</dbReference>
<evidence type="ECO:0000256" key="1">
    <source>
        <dbReference type="ARBA" id="ARBA00004496"/>
    </source>
</evidence>
<dbReference type="InterPro" id="IPR036695">
    <property type="entry name" value="Arg-tRNA-synth_N_sf"/>
</dbReference>
<evidence type="ECO:0000256" key="11">
    <source>
        <dbReference type="RuleBase" id="RU363038"/>
    </source>
</evidence>
<dbReference type="PRINTS" id="PR01038">
    <property type="entry name" value="TRNASYNTHARG"/>
</dbReference>
<dbReference type="InterPro" id="IPR001412">
    <property type="entry name" value="aa-tRNA-synth_I_CS"/>
</dbReference>
<evidence type="ECO:0000313" key="14">
    <source>
        <dbReference type="EMBL" id="BAW79382.1"/>
    </source>
</evidence>
<feature type="domain" description="Arginyl tRNA synthetase N-terminal" evidence="13">
    <location>
        <begin position="3"/>
        <end position="91"/>
    </location>
</feature>
<evidence type="ECO:0000256" key="10">
    <source>
        <dbReference type="HAMAP-Rule" id="MF_00123"/>
    </source>
</evidence>
<dbReference type="Gene3D" id="1.10.730.10">
    <property type="entry name" value="Isoleucyl-tRNA Synthetase, Domain 1"/>
    <property type="match status" value="1"/>
</dbReference>
<dbReference type="Pfam" id="PF05746">
    <property type="entry name" value="DALR_1"/>
    <property type="match status" value="1"/>
</dbReference>
<comment type="subunit">
    <text evidence="10">Monomer.</text>
</comment>
<dbReference type="InterPro" id="IPR008909">
    <property type="entry name" value="DALR_anticod-bd"/>
</dbReference>
<dbReference type="KEGG" id="ntt:TAO_0012"/>
<sequence>MKDQLRTLITAALSCLSQEGVLPNYSPDKIQIERTRNKSHGDFASNIPMILAKEAQQKPQDLAKLIVARLPKNSWIEKVEIAGPGFINFTLALSAYQAVISEILNQKEAFGCSNLGQGKRVHLEFVSANPTGPLHVGHGRGAAYGDTLARLLTAIGYKIHREYYINDAGRQMDILATSLWLRYLELCGETLPFPASGYRGDYIRNIAKDLKTEKGNIFHYPTTEVLAELPLDAPVGDKEQYIDALSKRAKCLLGEEHYQQLFELGLNTILTDIREDLLEFGITYDQWFSERSLIKANTVNHTIDRLKALGQLYQKEGAWWFRSTDFGDEKDRVIVRENGQPTYFASDTAYHLDKLERGYAKIIDVWGADHHGYIPRIKAFFQALNVTSQQFEINLVQFAILYRGKEKVQMSTRSGEFVTLRELRHEIGRDAARFFYIMRSPEQHMDFDLELAKSRGNENPVYYIQYAHARIANVFLQLKERGLTWNQKSDEFQIKQLNESHEMTIINQLFYYPEAVENAATQSAPHLLAYYLLDLAKELHIYYNSHTFLVDSPELRDARLTLIAAVKQVIKNGLTLLGVSAPEYM</sequence>
<dbReference type="OrthoDB" id="9803211at2"/>
<dbReference type="SUPFAM" id="SSF47323">
    <property type="entry name" value="Anticodon-binding domain of a subclass of class I aminoacyl-tRNA synthetases"/>
    <property type="match status" value="1"/>
</dbReference>
<evidence type="ECO:0000256" key="2">
    <source>
        <dbReference type="ARBA" id="ARBA00005594"/>
    </source>
</evidence>
<dbReference type="PANTHER" id="PTHR11956:SF5">
    <property type="entry name" value="ARGININE--TRNA LIGASE, CYTOPLASMIC"/>
    <property type="match status" value="1"/>
</dbReference>
<dbReference type="PROSITE" id="PS00178">
    <property type="entry name" value="AA_TRNA_LIGASE_I"/>
    <property type="match status" value="1"/>
</dbReference>
<dbReference type="FunFam" id="1.10.730.10:FF:000008">
    <property type="entry name" value="Arginine--tRNA ligase"/>
    <property type="match status" value="1"/>
</dbReference>
<dbReference type="Gene3D" id="3.40.50.620">
    <property type="entry name" value="HUPs"/>
    <property type="match status" value="1"/>
</dbReference>
<keyword evidence="7 10" id="KW-0648">Protein biosynthesis</keyword>
<dbReference type="PANTHER" id="PTHR11956">
    <property type="entry name" value="ARGINYL-TRNA SYNTHETASE"/>
    <property type="match status" value="1"/>
</dbReference>
<dbReference type="SMART" id="SM00836">
    <property type="entry name" value="DALR_1"/>
    <property type="match status" value="1"/>
</dbReference>
<evidence type="ECO:0000313" key="15">
    <source>
        <dbReference type="Proteomes" id="UP000243679"/>
    </source>
</evidence>
<dbReference type="InterPro" id="IPR035684">
    <property type="entry name" value="ArgRS_core"/>
</dbReference>
<keyword evidence="5 10" id="KW-0547">Nucleotide-binding</keyword>
<dbReference type="GO" id="GO:0005737">
    <property type="term" value="C:cytoplasm"/>
    <property type="evidence" value="ECO:0007669"/>
    <property type="project" value="UniProtKB-SubCell"/>
</dbReference>
<keyword evidence="15" id="KW-1185">Reference proteome</keyword>
<feature type="domain" description="DALR anticodon binding" evidence="12">
    <location>
        <begin position="464"/>
        <end position="585"/>
    </location>
</feature>
<accession>A0A1Q2SJT5</accession>
<dbReference type="InterPro" id="IPR014729">
    <property type="entry name" value="Rossmann-like_a/b/a_fold"/>
</dbReference>
<keyword evidence="8 10" id="KW-0030">Aminoacyl-tRNA synthetase</keyword>
<reference evidence="14 15" key="1">
    <citation type="journal article" date="2017" name="ISME J.">
        <title>An acid-tolerant ammonia-oxidizing ?-proteobacterium from soil.</title>
        <authorList>
            <person name="Hayatsu M."/>
            <person name="Tago K."/>
            <person name="Uchiyama I."/>
            <person name="Toyoda A."/>
            <person name="Wang Y."/>
            <person name="Shimomura Y."/>
            <person name="Okubo T."/>
            <person name="Kurisu F."/>
            <person name="Hirono Y."/>
            <person name="Nonaka K."/>
            <person name="Akiyama H."/>
            <person name="Itoh T."/>
            <person name="Takami H."/>
        </authorList>
    </citation>
    <scope>NUCLEOTIDE SEQUENCE [LARGE SCALE GENOMIC DNA]</scope>
    <source>
        <strain evidence="14 15">TAO100</strain>
    </source>
</reference>
<keyword evidence="6 10" id="KW-0067">ATP-binding</keyword>
<dbReference type="CDD" id="cd00671">
    <property type="entry name" value="ArgRS_core"/>
    <property type="match status" value="1"/>
</dbReference>
<dbReference type="InterPro" id="IPR005148">
    <property type="entry name" value="Arg-tRNA-synth_N"/>
</dbReference>
<gene>
    <name evidence="10" type="primary">argS</name>
    <name evidence="14" type="ORF">TAO_0012</name>
</gene>
<dbReference type="GO" id="GO:0004814">
    <property type="term" value="F:arginine-tRNA ligase activity"/>
    <property type="evidence" value="ECO:0007669"/>
    <property type="project" value="UniProtKB-UniRule"/>
</dbReference>
<dbReference type="RefSeq" id="WP_096526054.1">
    <property type="nucleotide sequence ID" value="NZ_AP014836.1"/>
</dbReference>
<dbReference type="GO" id="GO:0005524">
    <property type="term" value="F:ATP binding"/>
    <property type="evidence" value="ECO:0007669"/>
    <property type="project" value="UniProtKB-UniRule"/>
</dbReference>
<protein>
    <recommendedName>
        <fullName evidence="10">Arginine--tRNA ligase</fullName>
        <ecNumber evidence="10">6.1.1.19</ecNumber>
    </recommendedName>
    <alternativeName>
        <fullName evidence="10">Arginyl-tRNA synthetase</fullName>
        <shortName evidence="10">ArgRS</shortName>
    </alternativeName>
</protein>
<evidence type="ECO:0000256" key="6">
    <source>
        <dbReference type="ARBA" id="ARBA00022840"/>
    </source>
</evidence>
<dbReference type="GO" id="GO:0006420">
    <property type="term" value="P:arginyl-tRNA aminoacylation"/>
    <property type="evidence" value="ECO:0007669"/>
    <property type="project" value="UniProtKB-UniRule"/>
</dbReference>
<dbReference type="FunFam" id="3.30.1360.70:FF:000003">
    <property type="entry name" value="Arginine--tRNA ligase"/>
    <property type="match status" value="1"/>
</dbReference>
<feature type="short sequence motif" description="'HIGH' region" evidence="10">
    <location>
        <begin position="128"/>
        <end position="138"/>
    </location>
</feature>
<dbReference type="Pfam" id="PF03485">
    <property type="entry name" value="Arg_tRNA_synt_N"/>
    <property type="match status" value="1"/>
</dbReference>
<dbReference type="NCBIfam" id="TIGR00456">
    <property type="entry name" value="argS"/>
    <property type="match status" value="1"/>
</dbReference>
<evidence type="ECO:0000256" key="8">
    <source>
        <dbReference type="ARBA" id="ARBA00023146"/>
    </source>
</evidence>
<dbReference type="HAMAP" id="MF_00123">
    <property type="entry name" value="Arg_tRNA_synth"/>
    <property type="match status" value="1"/>
</dbReference>
<dbReference type="SUPFAM" id="SSF52374">
    <property type="entry name" value="Nucleotidylyl transferase"/>
    <property type="match status" value="1"/>
</dbReference>
<organism evidence="14 15">
    <name type="scientific">Candidatus Nitrosoglobus terrae</name>
    <dbReference type="NCBI Taxonomy" id="1630141"/>
    <lineage>
        <taxon>Bacteria</taxon>
        <taxon>Pseudomonadati</taxon>
        <taxon>Pseudomonadota</taxon>
        <taxon>Gammaproteobacteria</taxon>
        <taxon>Chromatiales</taxon>
        <taxon>Chromatiaceae</taxon>
        <taxon>Candidatus Nitrosoglobus</taxon>
    </lineage>
</organism>
<comment type="subcellular location">
    <subcellularLocation>
        <location evidence="1 10">Cytoplasm</location>
    </subcellularLocation>
</comment>
<evidence type="ECO:0000256" key="5">
    <source>
        <dbReference type="ARBA" id="ARBA00022741"/>
    </source>
</evidence>
<evidence type="ECO:0000256" key="4">
    <source>
        <dbReference type="ARBA" id="ARBA00022598"/>
    </source>
</evidence>
<keyword evidence="3 10" id="KW-0963">Cytoplasm</keyword>
<evidence type="ECO:0000259" key="12">
    <source>
        <dbReference type="SMART" id="SM00836"/>
    </source>
</evidence>
<dbReference type="SMART" id="SM01016">
    <property type="entry name" value="Arg_tRNA_synt_N"/>
    <property type="match status" value="1"/>
</dbReference>
<dbReference type="InterPro" id="IPR009080">
    <property type="entry name" value="tRNAsynth_Ia_anticodon-bd"/>
</dbReference>